<reference evidence="2" key="2">
    <citation type="submission" date="2020-11" db="EMBL/GenBank/DDBJ databases">
        <authorList>
            <person name="McCartney M.A."/>
            <person name="Auch B."/>
            <person name="Kono T."/>
            <person name="Mallez S."/>
            <person name="Becker A."/>
            <person name="Gohl D.M."/>
            <person name="Silverstein K.A.T."/>
            <person name="Koren S."/>
            <person name="Bechman K.B."/>
            <person name="Herman A."/>
            <person name="Abrahante J.E."/>
            <person name="Garbe J."/>
        </authorList>
    </citation>
    <scope>NUCLEOTIDE SEQUENCE</scope>
    <source>
        <strain evidence="2">Duluth1</strain>
        <tissue evidence="2">Whole animal</tissue>
    </source>
</reference>
<keyword evidence="1" id="KW-0812">Transmembrane</keyword>
<gene>
    <name evidence="2" type="ORF">DPMN_160533</name>
</gene>
<dbReference type="AlphaFoldDB" id="A0A9D4IRQ9"/>
<protein>
    <submittedName>
        <fullName evidence="2">Uncharacterized protein</fullName>
    </submittedName>
</protein>
<keyword evidence="1" id="KW-0472">Membrane</keyword>
<dbReference type="Proteomes" id="UP000828390">
    <property type="component" value="Unassembled WGS sequence"/>
</dbReference>
<keyword evidence="1" id="KW-1133">Transmembrane helix</keyword>
<name>A0A9D4IRQ9_DREPO</name>
<evidence type="ECO:0000256" key="1">
    <source>
        <dbReference type="SAM" id="Phobius"/>
    </source>
</evidence>
<evidence type="ECO:0000313" key="2">
    <source>
        <dbReference type="EMBL" id="KAH3782614.1"/>
    </source>
</evidence>
<keyword evidence="3" id="KW-1185">Reference proteome</keyword>
<sequence>MLDEAVLSLRHSSEDIVLEEYTENGEFVIESTTTLKKDKIQLQYVNIKALVYRLVLRRRSTYYIVNLVLPVMLLQVSGIT</sequence>
<feature type="transmembrane region" description="Helical" evidence="1">
    <location>
        <begin position="61"/>
        <end position="79"/>
    </location>
</feature>
<dbReference type="EMBL" id="JAIWYP010000008">
    <property type="protein sequence ID" value="KAH3782614.1"/>
    <property type="molecule type" value="Genomic_DNA"/>
</dbReference>
<accession>A0A9D4IRQ9</accession>
<comment type="caution">
    <text evidence="2">The sequence shown here is derived from an EMBL/GenBank/DDBJ whole genome shotgun (WGS) entry which is preliminary data.</text>
</comment>
<reference evidence="2" key="1">
    <citation type="journal article" date="2019" name="bioRxiv">
        <title>The Genome of the Zebra Mussel, Dreissena polymorpha: A Resource for Invasive Species Research.</title>
        <authorList>
            <person name="McCartney M.A."/>
            <person name="Auch B."/>
            <person name="Kono T."/>
            <person name="Mallez S."/>
            <person name="Zhang Y."/>
            <person name="Obille A."/>
            <person name="Becker A."/>
            <person name="Abrahante J.E."/>
            <person name="Garbe J."/>
            <person name="Badalamenti J.P."/>
            <person name="Herman A."/>
            <person name="Mangelson H."/>
            <person name="Liachko I."/>
            <person name="Sullivan S."/>
            <person name="Sone E.D."/>
            <person name="Koren S."/>
            <person name="Silverstein K.A.T."/>
            <person name="Beckman K.B."/>
            <person name="Gohl D.M."/>
        </authorList>
    </citation>
    <scope>NUCLEOTIDE SEQUENCE</scope>
    <source>
        <strain evidence="2">Duluth1</strain>
        <tissue evidence="2">Whole animal</tissue>
    </source>
</reference>
<dbReference type="InterPro" id="IPR038050">
    <property type="entry name" value="Neuro_actylchol_rec"/>
</dbReference>
<organism evidence="2 3">
    <name type="scientific">Dreissena polymorpha</name>
    <name type="common">Zebra mussel</name>
    <name type="synonym">Mytilus polymorpha</name>
    <dbReference type="NCBI Taxonomy" id="45954"/>
    <lineage>
        <taxon>Eukaryota</taxon>
        <taxon>Metazoa</taxon>
        <taxon>Spiralia</taxon>
        <taxon>Lophotrochozoa</taxon>
        <taxon>Mollusca</taxon>
        <taxon>Bivalvia</taxon>
        <taxon>Autobranchia</taxon>
        <taxon>Heteroconchia</taxon>
        <taxon>Euheterodonta</taxon>
        <taxon>Imparidentia</taxon>
        <taxon>Neoheterodontei</taxon>
        <taxon>Myida</taxon>
        <taxon>Dreissenoidea</taxon>
        <taxon>Dreissenidae</taxon>
        <taxon>Dreissena</taxon>
    </lineage>
</organism>
<evidence type="ECO:0000313" key="3">
    <source>
        <dbReference type="Proteomes" id="UP000828390"/>
    </source>
</evidence>
<proteinExistence type="predicted"/>
<dbReference type="Gene3D" id="1.20.58.390">
    <property type="entry name" value="Neurotransmitter-gated ion-channel transmembrane domain"/>
    <property type="match status" value="1"/>
</dbReference>